<dbReference type="InterPro" id="IPR032816">
    <property type="entry name" value="VTT_dom"/>
</dbReference>
<keyword evidence="5 6" id="KW-0472">Membrane</keyword>
<keyword evidence="4 6" id="KW-1133">Transmembrane helix</keyword>
<dbReference type="EMBL" id="MGGL01000015">
    <property type="protein sequence ID" value="OGM26191.1"/>
    <property type="molecule type" value="Genomic_DNA"/>
</dbReference>
<evidence type="ECO:0000256" key="4">
    <source>
        <dbReference type="ARBA" id="ARBA00022989"/>
    </source>
</evidence>
<feature type="domain" description="VTT" evidence="7">
    <location>
        <begin position="37"/>
        <end position="159"/>
    </location>
</feature>
<feature type="transmembrane region" description="Helical" evidence="6">
    <location>
        <begin position="172"/>
        <end position="191"/>
    </location>
</feature>
<feature type="transmembrane region" description="Helical" evidence="6">
    <location>
        <begin position="139"/>
        <end position="160"/>
    </location>
</feature>
<reference evidence="8 9" key="1">
    <citation type="journal article" date="2016" name="Nat. Commun.">
        <title>Thousands of microbial genomes shed light on interconnected biogeochemical processes in an aquifer system.</title>
        <authorList>
            <person name="Anantharaman K."/>
            <person name="Brown C.T."/>
            <person name="Hug L.A."/>
            <person name="Sharon I."/>
            <person name="Castelle C.J."/>
            <person name="Probst A.J."/>
            <person name="Thomas B.C."/>
            <person name="Singh A."/>
            <person name="Wilkins M.J."/>
            <person name="Karaoz U."/>
            <person name="Brodie E.L."/>
            <person name="Williams K.H."/>
            <person name="Hubbard S.S."/>
            <person name="Banfield J.F."/>
        </authorList>
    </citation>
    <scope>NUCLEOTIDE SEQUENCE [LARGE SCALE GENOMIC DNA]</scope>
</reference>
<keyword evidence="2" id="KW-1003">Cell membrane</keyword>
<evidence type="ECO:0000256" key="6">
    <source>
        <dbReference type="SAM" id="Phobius"/>
    </source>
</evidence>
<evidence type="ECO:0000259" key="7">
    <source>
        <dbReference type="Pfam" id="PF09335"/>
    </source>
</evidence>
<name>A0A1F7YFT2_9BACT</name>
<dbReference type="Proteomes" id="UP000179221">
    <property type="component" value="Unassembled WGS sequence"/>
</dbReference>
<dbReference type="InterPro" id="IPR051311">
    <property type="entry name" value="DedA_domain"/>
</dbReference>
<evidence type="ECO:0000256" key="2">
    <source>
        <dbReference type="ARBA" id="ARBA00022475"/>
    </source>
</evidence>
<keyword evidence="3 6" id="KW-0812">Transmembrane</keyword>
<proteinExistence type="predicted"/>
<sequence>MELSQLINKIELIYGSWGYLLVFLSSFIETTPMGWAIPGGTIVAIGGFFSYGNNPSFLVGTLIFGALGMLLTFLLAYYAGLKTGLYFIKKFHQEKNAKRAELLLKHHGPTILTTSLLANLTRFWVAYLAGHHRYNFYKFFLFSTIASFTWSSLLVFVGYIAGSGRHQLERGVANIGILTWGILILTIGIIYRKFKKLDVNYK</sequence>
<organism evidence="8 9">
    <name type="scientific">Candidatus Woesebacteria bacterium RIFCSPHIGHO2_01_FULL_40_22</name>
    <dbReference type="NCBI Taxonomy" id="1802499"/>
    <lineage>
        <taxon>Bacteria</taxon>
        <taxon>Candidatus Woeseibacteriota</taxon>
    </lineage>
</organism>
<dbReference type="PANTHER" id="PTHR42709:SF6">
    <property type="entry name" value="UNDECAPRENYL PHOSPHATE TRANSPORTER A"/>
    <property type="match status" value="1"/>
</dbReference>
<feature type="transmembrane region" description="Helical" evidence="6">
    <location>
        <begin position="57"/>
        <end position="81"/>
    </location>
</feature>
<evidence type="ECO:0000313" key="8">
    <source>
        <dbReference type="EMBL" id="OGM26191.1"/>
    </source>
</evidence>
<comment type="caution">
    <text evidence="8">The sequence shown here is derived from an EMBL/GenBank/DDBJ whole genome shotgun (WGS) entry which is preliminary data.</text>
</comment>
<dbReference type="PANTHER" id="PTHR42709">
    <property type="entry name" value="ALKALINE PHOSPHATASE LIKE PROTEIN"/>
    <property type="match status" value="1"/>
</dbReference>
<evidence type="ECO:0000313" key="9">
    <source>
        <dbReference type="Proteomes" id="UP000179221"/>
    </source>
</evidence>
<evidence type="ECO:0000256" key="1">
    <source>
        <dbReference type="ARBA" id="ARBA00004651"/>
    </source>
</evidence>
<comment type="subcellular location">
    <subcellularLocation>
        <location evidence="1">Cell membrane</location>
        <topology evidence="1">Multi-pass membrane protein</topology>
    </subcellularLocation>
</comment>
<protein>
    <recommendedName>
        <fullName evidence="7">VTT domain-containing protein</fullName>
    </recommendedName>
</protein>
<evidence type="ECO:0000256" key="5">
    <source>
        <dbReference type="ARBA" id="ARBA00023136"/>
    </source>
</evidence>
<dbReference type="GO" id="GO:0005886">
    <property type="term" value="C:plasma membrane"/>
    <property type="evidence" value="ECO:0007669"/>
    <property type="project" value="UniProtKB-SubCell"/>
</dbReference>
<gene>
    <name evidence="8" type="ORF">A2628_02530</name>
</gene>
<evidence type="ECO:0000256" key="3">
    <source>
        <dbReference type="ARBA" id="ARBA00022692"/>
    </source>
</evidence>
<dbReference type="Pfam" id="PF09335">
    <property type="entry name" value="VTT_dom"/>
    <property type="match status" value="1"/>
</dbReference>
<accession>A0A1F7YFT2</accession>
<dbReference type="AlphaFoldDB" id="A0A1F7YFT2"/>